<dbReference type="AlphaFoldDB" id="T0ZVX7"/>
<gene>
    <name evidence="1" type="ORF">B1A_13952</name>
</gene>
<dbReference type="InterPro" id="IPR011059">
    <property type="entry name" value="Metal-dep_hydrolase_composite"/>
</dbReference>
<sequence>MRNDQLLITNGIVLDPSRPKPEQLEVLLVDGTIQAVGTGLKATAPRATVLEAKGGYVAPGLIDIHV</sequence>
<protein>
    <recommendedName>
        <fullName evidence="2">Dihydroorotase</fullName>
    </recommendedName>
</protein>
<dbReference type="Gene3D" id="2.30.40.10">
    <property type="entry name" value="Urease, subunit C, domain 1"/>
    <property type="match status" value="1"/>
</dbReference>
<dbReference type="EMBL" id="AUZX01010240">
    <property type="protein sequence ID" value="EQD48678.1"/>
    <property type="molecule type" value="Genomic_DNA"/>
</dbReference>
<reference evidence="1" key="1">
    <citation type="submission" date="2013-08" db="EMBL/GenBank/DDBJ databases">
        <authorList>
            <person name="Mendez C."/>
            <person name="Richter M."/>
            <person name="Ferrer M."/>
            <person name="Sanchez J."/>
        </authorList>
    </citation>
    <scope>NUCLEOTIDE SEQUENCE</scope>
</reference>
<evidence type="ECO:0000313" key="1">
    <source>
        <dbReference type="EMBL" id="EQD48678.1"/>
    </source>
</evidence>
<organism evidence="1">
    <name type="scientific">mine drainage metagenome</name>
    <dbReference type="NCBI Taxonomy" id="410659"/>
    <lineage>
        <taxon>unclassified sequences</taxon>
        <taxon>metagenomes</taxon>
        <taxon>ecological metagenomes</taxon>
    </lineage>
</organism>
<dbReference type="GO" id="GO:0016810">
    <property type="term" value="F:hydrolase activity, acting on carbon-nitrogen (but not peptide) bonds"/>
    <property type="evidence" value="ECO:0007669"/>
    <property type="project" value="InterPro"/>
</dbReference>
<reference evidence="1" key="2">
    <citation type="journal article" date="2014" name="ISME J.">
        <title>Microbial stratification in low pH oxic and suboxic macroscopic growths along an acid mine drainage.</title>
        <authorList>
            <person name="Mendez-Garcia C."/>
            <person name="Mesa V."/>
            <person name="Sprenger R.R."/>
            <person name="Richter M."/>
            <person name="Diez M.S."/>
            <person name="Solano J."/>
            <person name="Bargiela R."/>
            <person name="Golyshina O.V."/>
            <person name="Manteca A."/>
            <person name="Ramos J.L."/>
            <person name="Gallego J.R."/>
            <person name="Llorente I."/>
            <person name="Martins Dos Santos V.A."/>
            <person name="Jensen O.N."/>
            <person name="Pelaez A.I."/>
            <person name="Sanchez J."/>
            <person name="Ferrer M."/>
        </authorList>
    </citation>
    <scope>NUCLEOTIDE SEQUENCE</scope>
</reference>
<feature type="non-terminal residue" evidence="1">
    <location>
        <position position="66"/>
    </location>
</feature>
<dbReference type="PANTHER" id="PTHR11647">
    <property type="entry name" value="HYDRANTOINASE/DIHYDROPYRIMIDINASE FAMILY MEMBER"/>
    <property type="match status" value="1"/>
</dbReference>
<accession>T0ZVX7</accession>
<dbReference type="PANTHER" id="PTHR11647:SF1">
    <property type="entry name" value="COLLAPSIN RESPONSE MEDIATOR PROTEIN"/>
    <property type="match status" value="1"/>
</dbReference>
<comment type="caution">
    <text evidence="1">The sequence shown here is derived from an EMBL/GenBank/DDBJ whole genome shotgun (WGS) entry which is preliminary data.</text>
</comment>
<name>T0ZVX7_9ZZZZ</name>
<dbReference type="InterPro" id="IPR050378">
    <property type="entry name" value="Metallo-dep_Hydrolases_sf"/>
</dbReference>
<dbReference type="SUPFAM" id="SSF51338">
    <property type="entry name" value="Composite domain of metallo-dependent hydrolases"/>
    <property type="match status" value="1"/>
</dbReference>
<evidence type="ECO:0008006" key="2">
    <source>
        <dbReference type="Google" id="ProtNLM"/>
    </source>
</evidence>
<proteinExistence type="predicted"/>